<reference evidence="1" key="2">
    <citation type="journal article" date="2015" name="Fish Shellfish Immunol.">
        <title>Early steps in the European eel (Anguilla anguilla)-Vibrio vulnificus interaction in the gills: Role of the RtxA13 toxin.</title>
        <authorList>
            <person name="Callol A."/>
            <person name="Pajuelo D."/>
            <person name="Ebbesson L."/>
            <person name="Teles M."/>
            <person name="MacKenzie S."/>
            <person name="Amaro C."/>
        </authorList>
    </citation>
    <scope>NUCLEOTIDE SEQUENCE</scope>
</reference>
<reference evidence="1" key="1">
    <citation type="submission" date="2014-11" db="EMBL/GenBank/DDBJ databases">
        <authorList>
            <person name="Amaro Gonzalez C."/>
        </authorList>
    </citation>
    <scope>NUCLEOTIDE SEQUENCE</scope>
</reference>
<dbReference type="AlphaFoldDB" id="A0A0E9V5Y5"/>
<accession>A0A0E9V5Y5</accession>
<dbReference type="EMBL" id="GBXM01035176">
    <property type="protein sequence ID" value="JAH73401.1"/>
    <property type="molecule type" value="Transcribed_RNA"/>
</dbReference>
<protein>
    <submittedName>
        <fullName evidence="1">Uncharacterized protein</fullName>
    </submittedName>
</protein>
<name>A0A0E9V5Y5_ANGAN</name>
<sequence>MGLNCVTIAIEHFFFVHHTIILAIDISKITKMKLTG</sequence>
<organism evidence="1">
    <name type="scientific">Anguilla anguilla</name>
    <name type="common">European freshwater eel</name>
    <name type="synonym">Muraena anguilla</name>
    <dbReference type="NCBI Taxonomy" id="7936"/>
    <lineage>
        <taxon>Eukaryota</taxon>
        <taxon>Metazoa</taxon>
        <taxon>Chordata</taxon>
        <taxon>Craniata</taxon>
        <taxon>Vertebrata</taxon>
        <taxon>Euteleostomi</taxon>
        <taxon>Actinopterygii</taxon>
        <taxon>Neopterygii</taxon>
        <taxon>Teleostei</taxon>
        <taxon>Anguilliformes</taxon>
        <taxon>Anguillidae</taxon>
        <taxon>Anguilla</taxon>
    </lineage>
</organism>
<evidence type="ECO:0000313" key="1">
    <source>
        <dbReference type="EMBL" id="JAH73401.1"/>
    </source>
</evidence>
<proteinExistence type="predicted"/>